<keyword evidence="2" id="KW-1185">Reference proteome</keyword>
<proteinExistence type="predicted"/>
<organism evidence="1 2">
    <name type="scientific">Halopiger aswanensis</name>
    <dbReference type="NCBI Taxonomy" id="148449"/>
    <lineage>
        <taxon>Archaea</taxon>
        <taxon>Methanobacteriati</taxon>
        <taxon>Methanobacteriota</taxon>
        <taxon>Stenosarchaea group</taxon>
        <taxon>Halobacteria</taxon>
        <taxon>Halobacteriales</taxon>
        <taxon>Natrialbaceae</taxon>
        <taxon>Halopiger</taxon>
    </lineage>
</organism>
<dbReference type="Proteomes" id="UP000283805">
    <property type="component" value="Unassembled WGS sequence"/>
</dbReference>
<sequence length="39" mass="4737">MCNENFRTFLRFYYIVYISNFLSPSSKCNRYGRHPAIEV</sequence>
<comment type="caution">
    <text evidence="1">The sequence shown here is derived from an EMBL/GenBank/DDBJ whole genome shotgun (WGS) entry which is preliminary data.</text>
</comment>
<dbReference type="AlphaFoldDB" id="A0A3R7GFE7"/>
<name>A0A3R7GFE7_9EURY</name>
<reference evidence="1 2" key="1">
    <citation type="submission" date="2018-09" db="EMBL/GenBank/DDBJ databases">
        <title>Genomic Encyclopedia of Archaeal and Bacterial Type Strains, Phase II (KMG-II): from individual species to whole genera.</title>
        <authorList>
            <person name="Goeker M."/>
        </authorList>
    </citation>
    <scope>NUCLEOTIDE SEQUENCE [LARGE SCALE GENOMIC DNA]</scope>
    <source>
        <strain evidence="1 2">DSM 13151</strain>
    </source>
</reference>
<protein>
    <submittedName>
        <fullName evidence="1">Uncharacterized protein</fullName>
    </submittedName>
</protein>
<accession>A0A3R7GFE7</accession>
<evidence type="ECO:0000313" key="2">
    <source>
        <dbReference type="Proteomes" id="UP000283805"/>
    </source>
</evidence>
<gene>
    <name evidence="1" type="ORF">ATJ93_4295</name>
</gene>
<evidence type="ECO:0000313" key="1">
    <source>
        <dbReference type="EMBL" id="RKD88636.1"/>
    </source>
</evidence>
<dbReference type="EMBL" id="RAPO01000005">
    <property type="protein sequence ID" value="RKD88636.1"/>
    <property type="molecule type" value="Genomic_DNA"/>
</dbReference>